<evidence type="ECO:0000313" key="2">
    <source>
        <dbReference type="EMBL" id="KAG7549004.1"/>
    </source>
</evidence>
<dbReference type="AlphaFoldDB" id="A0A8K0JNC9"/>
<name>A0A8K0JNC9_9TREE</name>
<evidence type="ECO:0000256" key="1">
    <source>
        <dbReference type="SAM" id="Phobius"/>
    </source>
</evidence>
<dbReference type="EMBL" id="JABELV010000055">
    <property type="protein sequence ID" value="KAG7549004.1"/>
    <property type="molecule type" value="Genomic_DNA"/>
</dbReference>
<comment type="caution">
    <text evidence="2">The sequence shown here is derived from an EMBL/GenBank/DDBJ whole genome shotgun (WGS) entry which is preliminary data.</text>
</comment>
<feature type="transmembrane region" description="Helical" evidence="1">
    <location>
        <begin position="104"/>
        <end position="124"/>
    </location>
</feature>
<keyword evidence="1" id="KW-1133">Transmembrane helix</keyword>
<sequence>MGVGSYTNAALSQPVIALGISGLSLLLLVIVLLSVPGPVESLYWFEMDSPTGEGAVLKTGVNGWCWAGTSNCTYAALSENPYLDQIFDVGSAITVKTLVPLSCYWTIIAVVFWAVLTVTAPAGYRVIGTEHLARHLYFNIIEVAVLCMQLFGCILAWLAFGSTHNSFSTLKRSSVEIRAGNAMSTIAVAATISMLGFGLGAYGIHRRIKEADRVWKEENYHANLVNMPQPELPGRGIENRPGSGIIGQFRASRVSSYAEQDPQQIKARLSDYSEAQREKGSMQFGTRTAQGRTMSENPAVVIVDERGEESLISDQGQHDKLDEEYAHQVRRMSLSEAGPYTAATKPPAAA</sequence>
<proteinExistence type="predicted"/>
<protein>
    <submittedName>
        <fullName evidence="2">Uncharacterized protein</fullName>
    </submittedName>
</protein>
<keyword evidence="1" id="KW-0472">Membrane</keyword>
<organism evidence="2 3">
    <name type="scientific">Filobasidium floriforme</name>
    <dbReference type="NCBI Taxonomy" id="5210"/>
    <lineage>
        <taxon>Eukaryota</taxon>
        <taxon>Fungi</taxon>
        <taxon>Dikarya</taxon>
        <taxon>Basidiomycota</taxon>
        <taxon>Agaricomycotina</taxon>
        <taxon>Tremellomycetes</taxon>
        <taxon>Filobasidiales</taxon>
        <taxon>Filobasidiaceae</taxon>
        <taxon>Filobasidium</taxon>
    </lineage>
</organism>
<dbReference type="OrthoDB" id="2570109at2759"/>
<keyword evidence="1" id="KW-0812">Transmembrane</keyword>
<evidence type="ECO:0000313" key="3">
    <source>
        <dbReference type="Proteomes" id="UP000812966"/>
    </source>
</evidence>
<gene>
    <name evidence="2" type="ORF">FFLO_03117</name>
</gene>
<feature type="transmembrane region" description="Helical" evidence="1">
    <location>
        <begin position="15"/>
        <end position="35"/>
    </location>
</feature>
<accession>A0A8K0JNC9</accession>
<dbReference type="Proteomes" id="UP000812966">
    <property type="component" value="Unassembled WGS sequence"/>
</dbReference>
<feature type="transmembrane region" description="Helical" evidence="1">
    <location>
        <begin position="180"/>
        <end position="204"/>
    </location>
</feature>
<feature type="transmembrane region" description="Helical" evidence="1">
    <location>
        <begin position="136"/>
        <end position="160"/>
    </location>
</feature>
<reference evidence="2" key="1">
    <citation type="submission" date="2020-04" db="EMBL/GenBank/DDBJ databases">
        <title>Analysis of mating type loci in Filobasidium floriforme.</title>
        <authorList>
            <person name="Nowrousian M."/>
        </authorList>
    </citation>
    <scope>NUCLEOTIDE SEQUENCE</scope>
    <source>
        <strain evidence="2">CBS 6242</strain>
    </source>
</reference>
<keyword evidence="3" id="KW-1185">Reference proteome</keyword>